<keyword evidence="3" id="KW-1185">Reference proteome</keyword>
<name>A0A6G7ZND8_9SPHN</name>
<gene>
    <name evidence="2" type="ORF">G7078_06295</name>
</gene>
<reference evidence="2 3" key="1">
    <citation type="submission" date="2020-03" db="EMBL/GenBank/DDBJ databases">
        <title>Sphingomonas sp. nov., isolated from fish.</title>
        <authorList>
            <person name="Hyun D.-W."/>
            <person name="Bae J.-W."/>
        </authorList>
    </citation>
    <scope>NUCLEOTIDE SEQUENCE [LARGE SCALE GENOMIC DNA]</scope>
    <source>
        <strain evidence="2 3">HDW15C</strain>
    </source>
</reference>
<feature type="domain" description="Beta-lactamase-related" evidence="1">
    <location>
        <begin position="2"/>
        <end position="313"/>
    </location>
</feature>
<dbReference type="Gene3D" id="3.40.710.10">
    <property type="entry name" value="DD-peptidase/beta-lactamase superfamily"/>
    <property type="match status" value="1"/>
</dbReference>
<dbReference type="InterPro" id="IPR001466">
    <property type="entry name" value="Beta-lactam-related"/>
</dbReference>
<dbReference type="Pfam" id="PF00144">
    <property type="entry name" value="Beta-lactamase"/>
    <property type="match status" value="1"/>
</dbReference>
<organism evidence="2 3">
    <name type="scientific">Sphingomonas sinipercae</name>
    <dbReference type="NCBI Taxonomy" id="2714944"/>
    <lineage>
        <taxon>Bacteria</taxon>
        <taxon>Pseudomonadati</taxon>
        <taxon>Pseudomonadota</taxon>
        <taxon>Alphaproteobacteria</taxon>
        <taxon>Sphingomonadales</taxon>
        <taxon>Sphingomonadaceae</taxon>
        <taxon>Sphingomonas</taxon>
    </lineage>
</organism>
<dbReference type="SUPFAM" id="SSF56601">
    <property type="entry name" value="beta-lactamase/transpeptidase-like"/>
    <property type="match status" value="1"/>
</dbReference>
<dbReference type="KEGG" id="ssin:G7078_06295"/>
<dbReference type="AlphaFoldDB" id="A0A6G7ZND8"/>
<dbReference type="InterPro" id="IPR012338">
    <property type="entry name" value="Beta-lactam/transpept-like"/>
</dbReference>
<dbReference type="RefSeq" id="WP_166094138.1">
    <property type="nucleotide sequence ID" value="NZ_CP049871.1"/>
</dbReference>
<evidence type="ECO:0000259" key="1">
    <source>
        <dbReference type="Pfam" id="PF00144"/>
    </source>
</evidence>
<protein>
    <submittedName>
        <fullName evidence="2">Beta-lactamase family protein</fullName>
    </submittedName>
</protein>
<dbReference type="InterPro" id="IPR050789">
    <property type="entry name" value="Diverse_Enzym_Activities"/>
</dbReference>
<dbReference type="PANTHER" id="PTHR43283">
    <property type="entry name" value="BETA-LACTAMASE-RELATED"/>
    <property type="match status" value="1"/>
</dbReference>
<proteinExistence type="predicted"/>
<dbReference type="PANTHER" id="PTHR43283:SF18">
    <property type="match status" value="1"/>
</dbReference>
<accession>A0A6G7ZND8</accession>
<dbReference type="EMBL" id="CP049871">
    <property type="protein sequence ID" value="QIL02438.1"/>
    <property type="molecule type" value="Genomic_DNA"/>
</dbReference>
<dbReference type="Proteomes" id="UP000502502">
    <property type="component" value="Chromosome"/>
</dbReference>
<evidence type="ECO:0000313" key="3">
    <source>
        <dbReference type="Proteomes" id="UP000502502"/>
    </source>
</evidence>
<evidence type="ECO:0000313" key="2">
    <source>
        <dbReference type="EMBL" id="QIL02438.1"/>
    </source>
</evidence>
<sequence length="331" mass="36729">MAINRTGRTVFQEAVGVRQFGRNEPVSVHDQWHIGSNLKAMTALLYGRLVEQGRARWEASVGDLFPDLKLDPSWKALLVEDLLSHRAGIKDSMYARGPFKNENWPHHMSLPKQRQMVAELIFTRSASGVPGEYEYSNFGYILVAAAIDRLANQPYEQCLRQELIEPLKMNSVVFGPPQELGQPWGHEYDSVSKSYAALDPWAPDSDNPPIDGPAGRYSMTLSDYARFIRLFLNEGGGFVSRQTYAKLTAPTHSAGTPYSLGWLSSSPQGIWAPSRLLSHDGSNTFWFTHMVASPERGLAIIVAANAGSPNAVDACTYVRQQLQTALLAYRG</sequence>